<keyword evidence="13" id="KW-0511">Multifunctional enzyme</keyword>
<feature type="binding site" evidence="18">
    <location>
        <position position="183"/>
    </location>
    <ligand>
        <name>(6S)-NADPHX</name>
        <dbReference type="ChEBI" id="CHEBI:64076"/>
    </ligand>
</feature>
<dbReference type="AlphaFoldDB" id="A0A1U7NII1"/>
<keyword evidence="7 17" id="KW-0067">ATP-binding</keyword>
<dbReference type="InterPro" id="IPR030677">
    <property type="entry name" value="Nnr"/>
</dbReference>
<dbReference type="OrthoDB" id="9806925at2"/>
<dbReference type="InterPro" id="IPR036652">
    <property type="entry name" value="YjeF_N_dom_sf"/>
</dbReference>
<dbReference type="InterPro" id="IPR029056">
    <property type="entry name" value="Ribokinase-like"/>
</dbReference>
<evidence type="ECO:0000256" key="2">
    <source>
        <dbReference type="ARBA" id="ARBA00000909"/>
    </source>
</evidence>
<accession>A0A1U7NII1</accession>
<dbReference type="PANTHER" id="PTHR12592">
    <property type="entry name" value="ATP-DEPENDENT (S)-NAD(P)H-HYDRATE DEHYDRATASE FAMILY MEMBER"/>
    <property type="match status" value="1"/>
</dbReference>
<feature type="binding site" evidence="18">
    <location>
        <begin position="154"/>
        <end position="160"/>
    </location>
    <ligand>
        <name>(6S)-NADPHX</name>
        <dbReference type="ChEBI" id="CHEBI:64076"/>
    </ligand>
</feature>
<evidence type="ECO:0000256" key="11">
    <source>
        <dbReference type="ARBA" id="ARBA00023235"/>
    </source>
</evidence>
<dbReference type="PIRSF" id="PIRSF017184">
    <property type="entry name" value="Nnr"/>
    <property type="match status" value="1"/>
</dbReference>
<evidence type="ECO:0000313" key="22">
    <source>
        <dbReference type="EMBL" id="OLU42333.1"/>
    </source>
</evidence>
<keyword evidence="5 18" id="KW-0479">Metal-binding</keyword>
<evidence type="ECO:0000256" key="9">
    <source>
        <dbReference type="ARBA" id="ARBA00022958"/>
    </source>
</evidence>
<dbReference type="SUPFAM" id="SSF64153">
    <property type="entry name" value="YjeF N-terminal domain-like"/>
    <property type="match status" value="1"/>
</dbReference>
<comment type="cofactor">
    <cofactor evidence="17">
        <name>Mg(2+)</name>
        <dbReference type="ChEBI" id="CHEBI:18420"/>
    </cofactor>
</comment>
<dbReference type="SUPFAM" id="SSF53613">
    <property type="entry name" value="Ribokinase-like"/>
    <property type="match status" value="1"/>
</dbReference>
<evidence type="ECO:0000256" key="10">
    <source>
        <dbReference type="ARBA" id="ARBA00023027"/>
    </source>
</evidence>
<dbReference type="HAMAP" id="MF_01966">
    <property type="entry name" value="NADHX_epimerase"/>
    <property type="match status" value="1"/>
</dbReference>
<keyword evidence="6 17" id="KW-0547">Nucleotide-binding</keyword>
<comment type="catalytic activity">
    <reaction evidence="15 17 19">
        <text>(6S)-NADHX + ADP = AMP + phosphate + NADH + H(+)</text>
        <dbReference type="Rhea" id="RHEA:32223"/>
        <dbReference type="ChEBI" id="CHEBI:15378"/>
        <dbReference type="ChEBI" id="CHEBI:43474"/>
        <dbReference type="ChEBI" id="CHEBI:57945"/>
        <dbReference type="ChEBI" id="CHEBI:64074"/>
        <dbReference type="ChEBI" id="CHEBI:456215"/>
        <dbReference type="ChEBI" id="CHEBI:456216"/>
        <dbReference type="EC" id="4.2.1.136"/>
    </reaction>
</comment>
<comment type="function">
    <text evidence="14 19">Bifunctional enzyme that catalyzes the epimerization of the S- and R-forms of NAD(P)HX and the dehydration of the S-form of NAD(P)HX at the expense of ADP, which is converted to AMP. This allows the repair of both epimers of NAD(P)HX, a damaged form of NAD(P)H that is a result of enzymatic or heat-dependent hydration.</text>
</comment>
<dbReference type="GO" id="GO:0052855">
    <property type="term" value="F:ADP-dependent NAD(P)H-hydrate dehydratase activity"/>
    <property type="evidence" value="ECO:0007669"/>
    <property type="project" value="UniProtKB-UniRule"/>
</dbReference>
<dbReference type="PANTHER" id="PTHR12592:SF0">
    <property type="entry name" value="ATP-DEPENDENT (S)-NAD(P)H-HYDRATE DEHYDRATASE"/>
    <property type="match status" value="1"/>
</dbReference>
<dbReference type="RefSeq" id="WP_075817870.1">
    <property type="nucleotide sequence ID" value="NZ_CAPNHH010000016.1"/>
</dbReference>
<dbReference type="PROSITE" id="PS01050">
    <property type="entry name" value="YJEF_C_2"/>
    <property type="match status" value="1"/>
</dbReference>
<evidence type="ECO:0000256" key="16">
    <source>
        <dbReference type="ARBA" id="ARBA00049209"/>
    </source>
</evidence>
<evidence type="ECO:0000259" key="20">
    <source>
        <dbReference type="PROSITE" id="PS51383"/>
    </source>
</evidence>
<dbReference type="Gene3D" id="3.40.50.10260">
    <property type="entry name" value="YjeF N-terminal domain"/>
    <property type="match status" value="1"/>
</dbReference>
<feature type="binding site" evidence="17">
    <location>
        <position position="472"/>
    </location>
    <ligand>
        <name>AMP</name>
        <dbReference type="ChEBI" id="CHEBI:456215"/>
    </ligand>
</feature>
<keyword evidence="12 17" id="KW-0456">Lyase</keyword>
<comment type="function">
    <text evidence="18">Catalyzes the epimerization of the S- and R-forms of NAD(P)HX, a damaged form of NAD(P)H that is a result of enzymatic or heat-dependent hydration. This is a prerequisite for the S-specific NAD(P)H-hydrate dehydratase to allow the repair of both epimers of NAD(P)HX.</text>
</comment>
<keyword evidence="23" id="KW-1185">Reference proteome</keyword>
<dbReference type="Proteomes" id="UP000186341">
    <property type="component" value="Unassembled WGS sequence"/>
</dbReference>
<sequence>MKEPTFEFDPSAMFLENIQYYASEPGVHSSSAARKFDQITIENFHIPSLVLMENAARGMADRIIANYPKAKKIAVLCGPGNNGGDGLALARILYLKGYRVAILLKADSALSDDETVQFESCLALNIQLYPLELFVEDYRPFDESYDLYVDALFGSGLNRPLGGIYKEAVCALNRSIKPVVSCDIPSGIYGNTGQGETFVYADLTLALDCRKFGHIISKGHQASKTVEVIDIGIPAAVHALDPGQIKWINKKSAAHGLPVRSRYLNKGRFGKVLLCGGSFRMQGALAMAASSCFHAGVGTLSLYTPKSAARAIAAKMDLAMIIPADETDGYFSEQAADRLTDLLDQYTFVCCGNGMGTEDGALKVVHTLLKKRMNMILDADAINIVSRHPEWLKINSEFRTLILTPHVVEFSRLSGFTVEQIQNSPIKCIDAFLREYPNIILVLKSDVTFVADAENISVLDHPDSTLSKGGSGDVLAGLICGLCAQQSVFYEACASAVWIHNQAASYHQNNQDRINPACFTPLDLIENYSSIFNELEKVREHCA</sequence>
<feature type="binding site" evidence="18">
    <location>
        <position position="186"/>
    </location>
    <ligand>
        <name>K(+)</name>
        <dbReference type="ChEBI" id="CHEBI:29103"/>
    </ligand>
</feature>
<organism evidence="22 23">
    <name type="scientific">Ileibacterium valens</name>
    <dbReference type="NCBI Taxonomy" id="1862668"/>
    <lineage>
        <taxon>Bacteria</taxon>
        <taxon>Bacillati</taxon>
        <taxon>Bacillota</taxon>
        <taxon>Erysipelotrichia</taxon>
        <taxon>Erysipelotrichales</taxon>
        <taxon>Erysipelotrichaceae</taxon>
        <taxon>Ileibacterium</taxon>
    </lineage>
</organism>
<comment type="catalytic activity">
    <reaction evidence="16 17 19">
        <text>(6S)-NADPHX + ADP = AMP + phosphate + NADPH + H(+)</text>
        <dbReference type="Rhea" id="RHEA:32235"/>
        <dbReference type="ChEBI" id="CHEBI:15378"/>
        <dbReference type="ChEBI" id="CHEBI:43474"/>
        <dbReference type="ChEBI" id="CHEBI:57783"/>
        <dbReference type="ChEBI" id="CHEBI:64076"/>
        <dbReference type="ChEBI" id="CHEBI:456215"/>
        <dbReference type="ChEBI" id="CHEBI:456216"/>
        <dbReference type="EC" id="4.2.1.136"/>
    </reaction>
</comment>
<comment type="similarity">
    <text evidence="4 19">In the C-terminal section; belongs to the NnrD/CARKD family.</text>
</comment>
<feature type="domain" description="YjeF N-terminal" evidence="21">
    <location>
        <begin position="33"/>
        <end position="239"/>
    </location>
</feature>
<dbReference type="GO" id="GO:0052856">
    <property type="term" value="F:NAD(P)HX epimerase activity"/>
    <property type="evidence" value="ECO:0007669"/>
    <property type="project" value="UniProtKB-UniRule"/>
</dbReference>
<evidence type="ECO:0000256" key="7">
    <source>
        <dbReference type="ARBA" id="ARBA00022840"/>
    </source>
</evidence>
<dbReference type="HAMAP" id="MF_01965">
    <property type="entry name" value="NADHX_dehydratase"/>
    <property type="match status" value="1"/>
</dbReference>
<dbReference type="InterPro" id="IPR017953">
    <property type="entry name" value="Carbohydrate_kinase_pred_CS"/>
</dbReference>
<evidence type="ECO:0000256" key="13">
    <source>
        <dbReference type="ARBA" id="ARBA00023268"/>
    </source>
</evidence>
<feature type="binding site" evidence="18">
    <location>
        <position position="165"/>
    </location>
    <ligand>
        <name>(6S)-NADPHX</name>
        <dbReference type="ChEBI" id="CHEBI:64076"/>
    </ligand>
</feature>
<feature type="binding site" evidence="17">
    <location>
        <begin position="444"/>
        <end position="448"/>
    </location>
    <ligand>
        <name>AMP</name>
        <dbReference type="ChEBI" id="CHEBI:456215"/>
    </ligand>
</feature>
<feature type="binding site" evidence="17">
    <location>
        <position position="354"/>
    </location>
    <ligand>
        <name>(6S)-NADPHX</name>
        <dbReference type="ChEBI" id="CHEBI:64076"/>
    </ligand>
</feature>
<feature type="binding site" evidence="17">
    <location>
        <position position="406"/>
    </location>
    <ligand>
        <name>(6S)-NADPHX</name>
        <dbReference type="ChEBI" id="CHEBI:64076"/>
    </ligand>
</feature>
<keyword evidence="11 18" id="KW-0413">Isomerase</keyword>
<dbReference type="CDD" id="cd01171">
    <property type="entry name" value="YXKO-related"/>
    <property type="match status" value="1"/>
</dbReference>
<dbReference type="PROSITE" id="PS51385">
    <property type="entry name" value="YJEF_N"/>
    <property type="match status" value="1"/>
</dbReference>
<keyword evidence="10 17" id="KW-0520">NAD</keyword>
<dbReference type="GO" id="GO:0046872">
    <property type="term" value="F:metal ion binding"/>
    <property type="evidence" value="ECO:0007669"/>
    <property type="project" value="UniProtKB-UniRule"/>
</dbReference>
<keyword evidence="8 17" id="KW-0521">NADP</keyword>
<comment type="catalytic activity">
    <reaction evidence="1 18 19">
        <text>(6R)-NADHX = (6S)-NADHX</text>
        <dbReference type="Rhea" id="RHEA:32215"/>
        <dbReference type="ChEBI" id="CHEBI:64074"/>
        <dbReference type="ChEBI" id="CHEBI:64075"/>
        <dbReference type="EC" id="5.1.99.6"/>
    </reaction>
</comment>
<comment type="catalytic activity">
    <reaction evidence="2 18 19">
        <text>(6R)-NADPHX = (6S)-NADPHX</text>
        <dbReference type="Rhea" id="RHEA:32227"/>
        <dbReference type="ChEBI" id="CHEBI:64076"/>
        <dbReference type="ChEBI" id="CHEBI:64077"/>
        <dbReference type="EC" id="5.1.99.6"/>
    </reaction>
</comment>
<feature type="binding site" evidence="17">
    <location>
        <position position="284"/>
    </location>
    <ligand>
        <name>(6S)-NADPHX</name>
        <dbReference type="ChEBI" id="CHEBI:64076"/>
    </ligand>
</feature>
<reference evidence="22 23" key="1">
    <citation type="submission" date="2016-11" db="EMBL/GenBank/DDBJ databases">
        <title>Description of two novel members of the family Erysipelotrichaceae: Ileibacterium lipovorans gen. nov., sp. nov. and Dubosiella newyorkensis, gen. nov., sp. nov.</title>
        <authorList>
            <person name="Cox L.M."/>
            <person name="Sohn J."/>
            <person name="Tyrrell K.L."/>
            <person name="Citron D.M."/>
            <person name="Lawson P.A."/>
            <person name="Patel N.B."/>
            <person name="Iizumi T."/>
            <person name="Perez-Perez G.I."/>
            <person name="Goldstein E.J."/>
            <person name="Blaser M.J."/>
        </authorList>
    </citation>
    <scope>NUCLEOTIDE SEQUENCE [LARGE SCALE GENOMIC DNA]</scope>
    <source>
        <strain evidence="22 23">NYU-BL-A3</strain>
    </source>
</reference>
<feature type="binding site" evidence="17">
    <location>
        <position position="473"/>
    </location>
    <ligand>
        <name>(6S)-NADPHX</name>
        <dbReference type="ChEBI" id="CHEBI:64076"/>
    </ligand>
</feature>
<feature type="binding site" evidence="18">
    <location>
        <begin position="81"/>
        <end position="85"/>
    </location>
    <ligand>
        <name>(6S)-NADPHX</name>
        <dbReference type="ChEBI" id="CHEBI:64076"/>
    </ligand>
</feature>
<dbReference type="EC" id="4.2.1.136" evidence="19"/>
<evidence type="ECO:0000259" key="21">
    <source>
        <dbReference type="PROSITE" id="PS51385"/>
    </source>
</evidence>
<evidence type="ECO:0000256" key="4">
    <source>
        <dbReference type="ARBA" id="ARBA00009524"/>
    </source>
</evidence>
<dbReference type="Pfam" id="PF03853">
    <property type="entry name" value="YjeF_N"/>
    <property type="match status" value="1"/>
</dbReference>
<evidence type="ECO:0000256" key="3">
    <source>
        <dbReference type="ARBA" id="ARBA00006001"/>
    </source>
</evidence>
<evidence type="ECO:0000256" key="6">
    <source>
        <dbReference type="ARBA" id="ARBA00022741"/>
    </source>
</evidence>
<comment type="similarity">
    <text evidence="3 19">In the N-terminal section; belongs to the NnrE/AIBP family.</text>
</comment>
<evidence type="ECO:0000256" key="12">
    <source>
        <dbReference type="ARBA" id="ARBA00023239"/>
    </source>
</evidence>
<dbReference type="InterPro" id="IPR004443">
    <property type="entry name" value="YjeF_N_dom"/>
</dbReference>
<evidence type="ECO:0000256" key="15">
    <source>
        <dbReference type="ARBA" id="ARBA00048238"/>
    </source>
</evidence>
<dbReference type="EMBL" id="MPJW01000061">
    <property type="protein sequence ID" value="OLU42333.1"/>
    <property type="molecule type" value="Genomic_DNA"/>
</dbReference>
<dbReference type="Gene3D" id="3.40.1190.20">
    <property type="match status" value="1"/>
</dbReference>
<evidence type="ECO:0000256" key="18">
    <source>
        <dbReference type="HAMAP-Rule" id="MF_01966"/>
    </source>
</evidence>
<dbReference type="GO" id="GO:0005524">
    <property type="term" value="F:ATP binding"/>
    <property type="evidence" value="ECO:0007669"/>
    <property type="project" value="UniProtKB-UniRule"/>
</dbReference>
<dbReference type="Pfam" id="PF01256">
    <property type="entry name" value="Carb_kinase"/>
    <property type="match status" value="1"/>
</dbReference>
<feature type="binding site" evidence="18">
    <location>
        <position position="82"/>
    </location>
    <ligand>
        <name>K(+)</name>
        <dbReference type="ChEBI" id="CHEBI:29103"/>
    </ligand>
</feature>
<comment type="similarity">
    <text evidence="18">Belongs to the NnrE/AIBP family.</text>
</comment>
<evidence type="ECO:0000256" key="14">
    <source>
        <dbReference type="ARBA" id="ARBA00025153"/>
    </source>
</evidence>
<comment type="similarity">
    <text evidence="17">Belongs to the NnrD/CARKD family.</text>
</comment>
<keyword evidence="9 18" id="KW-0630">Potassium</keyword>
<dbReference type="NCBIfam" id="TIGR00196">
    <property type="entry name" value="yjeF_cterm"/>
    <property type="match status" value="1"/>
</dbReference>
<dbReference type="GeneID" id="82201983"/>
<dbReference type="PROSITE" id="PS51383">
    <property type="entry name" value="YJEF_C_3"/>
    <property type="match status" value="1"/>
</dbReference>
<dbReference type="EC" id="5.1.99.6" evidence="19"/>
<dbReference type="GO" id="GO:0110051">
    <property type="term" value="P:metabolite repair"/>
    <property type="evidence" value="ECO:0007669"/>
    <property type="project" value="TreeGrafter"/>
</dbReference>
<protein>
    <recommendedName>
        <fullName evidence="19">Bifunctional NAD(P)H-hydrate repair enzyme</fullName>
    </recommendedName>
    <alternativeName>
        <fullName evidence="19">Nicotinamide nucleotide repair protein</fullName>
    </alternativeName>
    <domain>
        <recommendedName>
            <fullName evidence="19">ADP-dependent (S)-NAD(P)H-hydrate dehydratase</fullName>
            <ecNumber evidence="19">4.2.1.136</ecNumber>
        </recommendedName>
        <alternativeName>
            <fullName evidence="19">ADP-dependent NAD(P)HX dehydratase</fullName>
        </alternativeName>
    </domain>
    <domain>
        <recommendedName>
            <fullName evidence="19">NAD(P)H-hydrate epimerase</fullName>
            <ecNumber evidence="19">5.1.99.6</ecNumber>
        </recommendedName>
    </domain>
</protein>
<comment type="cofactor">
    <cofactor evidence="18 19">
        <name>K(+)</name>
        <dbReference type="ChEBI" id="CHEBI:29103"/>
    </cofactor>
    <text evidence="18 19">Binds 1 potassium ion per subunit.</text>
</comment>
<gene>
    <name evidence="18" type="primary">nnrE</name>
    <name evidence="17" type="synonym">nnrD</name>
    <name evidence="22" type="ORF">BO222_01865</name>
</gene>
<evidence type="ECO:0000256" key="17">
    <source>
        <dbReference type="HAMAP-Rule" id="MF_01965"/>
    </source>
</evidence>
<evidence type="ECO:0000313" key="23">
    <source>
        <dbReference type="Proteomes" id="UP000186341"/>
    </source>
</evidence>
<evidence type="ECO:0000256" key="1">
    <source>
        <dbReference type="ARBA" id="ARBA00000013"/>
    </source>
</evidence>
<dbReference type="NCBIfam" id="TIGR00197">
    <property type="entry name" value="yjeF_nterm"/>
    <property type="match status" value="1"/>
</dbReference>
<evidence type="ECO:0000256" key="5">
    <source>
        <dbReference type="ARBA" id="ARBA00022723"/>
    </source>
</evidence>
<comment type="subunit">
    <text evidence="17">Homotetramer.</text>
</comment>
<dbReference type="InterPro" id="IPR000631">
    <property type="entry name" value="CARKD"/>
</dbReference>
<comment type="caution">
    <text evidence="22">The sequence shown here is derived from an EMBL/GenBank/DDBJ whole genome shotgun (WGS) entry which is preliminary data.</text>
</comment>
<feature type="domain" description="YjeF C-terminal" evidence="20">
    <location>
        <begin position="249"/>
        <end position="535"/>
    </location>
</feature>
<proteinExistence type="inferred from homology"/>
<comment type="function">
    <text evidence="17">Catalyzes the dehydration of the S-form of NAD(P)HX at the expense of ADP, which is converted to AMP. Together with NAD(P)HX epimerase, which catalyzes the epimerization of the S- and R-forms, the enzyme allows the repair of both epimers of NAD(P)HX, a damaged form of NAD(P)H that is a result of enzymatic or heat-dependent hydration.</text>
</comment>
<evidence type="ECO:0000256" key="19">
    <source>
        <dbReference type="PIRNR" id="PIRNR017184"/>
    </source>
</evidence>
<dbReference type="GO" id="GO:0046496">
    <property type="term" value="P:nicotinamide nucleotide metabolic process"/>
    <property type="evidence" value="ECO:0007669"/>
    <property type="project" value="UniProtKB-UniRule"/>
</dbReference>
<evidence type="ECO:0000256" key="8">
    <source>
        <dbReference type="ARBA" id="ARBA00022857"/>
    </source>
</evidence>
<feature type="binding site" evidence="18">
    <location>
        <position position="150"/>
    </location>
    <ligand>
        <name>K(+)</name>
        <dbReference type="ChEBI" id="CHEBI:29103"/>
    </ligand>
</feature>
<name>A0A1U7NII1_9FIRM</name>